<dbReference type="PATRIC" id="fig|1389415.4.peg.2112"/>
<comment type="caution">
    <text evidence="1">The sequence shown here is derived from an EMBL/GenBank/DDBJ whole genome shotgun (WGS) entry which is preliminary data.</text>
</comment>
<name>U7QYI7_PHOTE</name>
<dbReference type="AlphaFoldDB" id="U7QYI7"/>
<reference evidence="1 2" key="1">
    <citation type="submission" date="2013-10" db="EMBL/GenBank/DDBJ databases">
        <title>Whole Genome Shotgun Sequence of Photorhabdus temperata J3.</title>
        <authorList>
            <person name="Park G.-S."/>
            <person name="Hong S.-J."/>
            <person name="Shin J.-H."/>
        </authorList>
    </citation>
    <scope>NUCLEOTIDE SEQUENCE [LARGE SCALE GENOMIC DNA]</scope>
    <source>
        <strain evidence="1 2">J3</strain>
    </source>
</reference>
<organism evidence="1 2">
    <name type="scientific">Photorhabdus temperata J3</name>
    <dbReference type="NCBI Taxonomy" id="1389415"/>
    <lineage>
        <taxon>Bacteria</taxon>
        <taxon>Pseudomonadati</taxon>
        <taxon>Pseudomonadota</taxon>
        <taxon>Gammaproteobacteria</taxon>
        <taxon>Enterobacterales</taxon>
        <taxon>Morganellaceae</taxon>
        <taxon>Photorhabdus</taxon>
    </lineage>
</organism>
<evidence type="ECO:0000313" key="2">
    <source>
        <dbReference type="Proteomes" id="UP000017133"/>
    </source>
</evidence>
<sequence length="70" mass="8078">MKKEEIFCENRWIICTRYSEESGYYLNLASDPEEKVSIYLTRDGSQEFAEIVNCNFVVGKIAIVTASDLF</sequence>
<keyword evidence="2" id="KW-1185">Reference proteome</keyword>
<dbReference type="RefSeq" id="WP_023044635.1">
    <property type="nucleotide sequence ID" value="NZ_AXDT01000089.1"/>
</dbReference>
<accession>U7QYI7</accession>
<gene>
    <name evidence="1" type="ORF">O185_10530</name>
</gene>
<dbReference type="EMBL" id="AXDT01000089">
    <property type="protein sequence ID" value="ERT13134.1"/>
    <property type="molecule type" value="Genomic_DNA"/>
</dbReference>
<protein>
    <submittedName>
        <fullName evidence="1">Uncharacterized protein</fullName>
    </submittedName>
</protein>
<proteinExistence type="predicted"/>
<dbReference type="Proteomes" id="UP000017133">
    <property type="component" value="Unassembled WGS sequence"/>
</dbReference>
<evidence type="ECO:0000313" key="1">
    <source>
        <dbReference type="EMBL" id="ERT13134.1"/>
    </source>
</evidence>